<dbReference type="InterPro" id="IPR051312">
    <property type="entry name" value="Diverse_Substr_Oxidored"/>
</dbReference>
<dbReference type="InterPro" id="IPR002346">
    <property type="entry name" value="Mopterin_DH_FAD-bd"/>
</dbReference>
<evidence type="ECO:0000313" key="6">
    <source>
        <dbReference type="Proteomes" id="UP000234748"/>
    </source>
</evidence>
<dbReference type="Gene3D" id="3.30.390.50">
    <property type="entry name" value="CO dehydrogenase flavoprotein, C-terminal domain"/>
    <property type="match status" value="1"/>
</dbReference>
<dbReference type="InterPro" id="IPR036683">
    <property type="entry name" value="CO_DH_flav_C_dom_sf"/>
</dbReference>
<evidence type="ECO:0000313" key="5">
    <source>
        <dbReference type="EMBL" id="PLT28511.1"/>
    </source>
</evidence>
<name>A0A2N5M2D4_9BACI</name>
<dbReference type="OrthoDB" id="9774454at2"/>
<keyword evidence="2" id="KW-0274">FAD</keyword>
<dbReference type="Pfam" id="PF00941">
    <property type="entry name" value="FAD_binding_5"/>
    <property type="match status" value="1"/>
</dbReference>
<dbReference type="PROSITE" id="PS51387">
    <property type="entry name" value="FAD_PCMH"/>
    <property type="match status" value="1"/>
</dbReference>
<evidence type="ECO:0000256" key="1">
    <source>
        <dbReference type="ARBA" id="ARBA00022630"/>
    </source>
</evidence>
<reference evidence="5 6" key="1">
    <citation type="submission" date="2017-11" db="EMBL/GenBank/DDBJ databases">
        <title>Comparitive Functional Genomics of Dry Heat Resistant strains isolated from the Viking Spacecraft.</title>
        <authorList>
            <person name="Seuylemezian A."/>
            <person name="Cooper K."/>
            <person name="Vaishampayan P."/>
        </authorList>
    </citation>
    <scope>NUCLEOTIDE SEQUENCE [LARGE SCALE GENOMIC DNA]</scope>
    <source>
        <strain evidence="5 6">V1-29</strain>
    </source>
</reference>
<dbReference type="SUPFAM" id="SSF55447">
    <property type="entry name" value="CO dehydrogenase flavoprotein C-terminal domain-like"/>
    <property type="match status" value="1"/>
</dbReference>
<feature type="domain" description="FAD-binding PCMH-type" evidence="4">
    <location>
        <begin position="1"/>
        <end position="174"/>
    </location>
</feature>
<dbReference type="GO" id="GO:0071949">
    <property type="term" value="F:FAD binding"/>
    <property type="evidence" value="ECO:0007669"/>
    <property type="project" value="InterPro"/>
</dbReference>
<comment type="caution">
    <text evidence="5">The sequence shown here is derived from an EMBL/GenBank/DDBJ whole genome shotgun (WGS) entry which is preliminary data.</text>
</comment>
<dbReference type="InterPro" id="IPR016169">
    <property type="entry name" value="FAD-bd_PCMH_sub2"/>
</dbReference>
<dbReference type="PANTHER" id="PTHR42659">
    <property type="entry name" value="XANTHINE DEHYDROGENASE SUBUNIT C-RELATED"/>
    <property type="match status" value="1"/>
</dbReference>
<dbReference type="PANTHER" id="PTHR42659:SF2">
    <property type="entry name" value="XANTHINE DEHYDROGENASE SUBUNIT C-RELATED"/>
    <property type="match status" value="1"/>
</dbReference>
<keyword evidence="3" id="KW-0560">Oxidoreductase</keyword>
<dbReference type="GO" id="GO:0016491">
    <property type="term" value="F:oxidoreductase activity"/>
    <property type="evidence" value="ECO:0007669"/>
    <property type="project" value="UniProtKB-KW"/>
</dbReference>
<dbReference type="Proteomes" id="UP000234748">
    <property type="component" value="Unassembled WGS sequence"/>
</dbReference>
<dbReference type="Gene3D" id="3.30.465.10">
    <property type="match status" value="1"/>
</dbReference>
<protein>
    <submittedName>
        <fullName evidence="5">Xanthine dehydrogenase</fullName>
    </submittedName>
</protein>
<dbReference type="EMBL" id="PGUY01000058">
    <property type="protein sequence ID" value="PLT28511.1"/>
    <property type="molecule type" value="Genomic_DNA"/>
</dbReference>
<proteinExistence type="predicted"/>
<dbReference type="InterPro" id="IPR016167">
    <property type="entry name" value="FAD-bd_PCMH_sub1"/>
</dbReference>
<dbReference type="SMART" id="SM01092">
    <property type="entry name" value="CO_deh_flav_C"/>
    <property type="match status" value="1"/>
</dbReference>
<keyword evidence="1" id="KW-0285">Flavoprotein</keyword>
<dbReference type="InterPro" id="IPR005107">
    <property type="entry name" value="CO_DH_flav_C"/>
</dbReference>
<dbReference type="InterPro" id="IPR036318">
    <property type="entry name" value="FAD-bd_PCMH-like_sf"/>
</dbReference>
<evidence type="ECO:0000256" key="2">
    <source>
        <dbReference type="ARBA" id="ARBA00022827"/>
    </source>
</evidence>
<dbReference type="InterPro" id="IPR016166">
    <property type="entry name" value="FAD-bd_PCMH"/>
</dbReference>
<dbReference type="Gene3D" id="3.30.43.10">
    <property type="entry name" value="Uridine Diphospho-n-acetylenolpyruvylglucosamine Reductase, domain 2"/>
    <property type="match status" value="1"/>
</dbReference>
<dbReference type="AlphaFoldDB" id="A0A2N5M2D4"/>
<keyword evidence="6" id="KW-1185">Reference proteome</keyword>
<sequence>MIPTDFEYYLPATISEAVHLYRTLKNHGKKPLYYSGGTEIITFLRLHLIETGAVININAIPECRQNNLIGDSLTLGSSLTLTEIEEANVFPLLSAASAGVADHTSRNKITLGGNICGMIFYREAVLPFLLCDSYCMIAGGDGVRKAPINSLFNKSLQLTEGELLVQIITQKRYLDLPFICIKRRQQWETGYPLVTVAALRNGNEIRVAISGLCPFPFRSAKMEADLNNTKLSLEERIELAFRHLPAPILHDVEGSAEYRLFVLKNTLLEIIPKLEAGAIA</sequence>
<organism evidence="5 6">
    <name type="scientific">Peribacillus deserti</name>
    <dbReference type="NCBI Taxonomy" id="673318"/>
    <lineage>
        <taxon>Bacteria</taxon>
        <taxon>Bacillati</taxon>
        <taxon>Bacillota</taxon>
        <taxon>Bacilli</taxon>
        <taxon>Bacillales</taxon>
        <taxon>Bacillaceae</taxon>
        <taxon>Peribacillus</taxon>
    </lineage>
</organism>
<evidence type="ECO:0000259" key="4">
    <source>
        <dbReference type="PROSITE" id="PS51387"/>
    </source>
</evidence>
<gene>
    <name evidence="5" type="ORF">CUU66_18100</name>
</gene>
<dbReference type="SUPFAM" id="SSF56176">
    <property type="entry name" value="FAD-binding/transporter-associated domain-like"/>
    <property type="match status" value="1"/>
</dbReference>
<evidence type="ECO:0000256" key="3">
    <source>
        <dbReference type="ARBA" id="ARBA00023002"/>
    </source>
</evidence>
<dbReference type="RefSeq" id="WP_101644759.1">
    <property type="nucleotide sequence ID" value="NZ_PGUY01000058.1"/>
</dbReference>
<accession>A0A2N5M2D4</accession>